<name>A0ABW1R7U0_9LACO</name>
<evidence type="ECO:0000313" key="2">
    <source>
        <dbReference type="Proteomes" id="UP001596253"/>
    </source>
</evidence>
<organism evidence="1 2">
    <name type="scientific">Lactiplantibacillus dongliensis</name>
    <dbReference type="NCBI Taxonomy" id="2559919"/>
    <lineage>
        <taxon>Bacteria</taxon>
        <taxon>Bacillati</taxon>
        <taxon>Bacillota</taxon>
        <taxon>Bacilli</taxon>
        <taxon>Lactobacillales</taxon>
        <taxon>Lactobacillaceae</taxon>
        <taxon>Lactiplantibacillus</taxon>
    </lineage>
</organism>
<gene>
    <name evidence="1" type="ORF">ACFP3T_09170</name>
</gene>
<proteinExistence type="predicted"/>
<sequence>MSKKLKLGLITLGAGVLGIVGMLSCPLPSQAASHNTIPITLRGTWYQTNSTFNKHYKEVPAKGYRVMKLSRHTLTTWNINNCGKRTSKKWVVLASKYKYDYRHLYVTKGPLFNKHRYVWNLPDMNLQDVQPRGRKNTIGETDGWAFWTFNKTVAHKKYHLLGTYQRQGYVDIWSKKKVHHVFSYTTRSSKKLRTLGIKK</sequence>
<protein>
    <recommendedName>
        <fullName evidence="3">Extracellular protein</fullName>
    </recommendedName>
</protein>
<keyword evidence="2" id="KW-1185">Reference proteome</keyword>
<accession>A0ABW1R7U0</accession>
<dbReference type="Proteomes" id="UP001596253">
    <property type="component" value="Unassembled WGS sequence"/>
</dbReference>
<evidence type="ECO:0000313" key="1">
    <source>
        <dbReference type="EMBL" id="MFC6164836.1"/>
    </source>
</evidence>
<dbReference type="RefSeq" id="WP_137639575.1">
    <property type="nucleotide sequence ID" value="NZ_BJDK01000007.1"/>
</dbReference>
<dbReference type="PROSITE" id="PS51257">
    <property type="entry name" value="PROKAR_LIPOPROTEIN"/>
    <property type="match status" value="1"/>
</dbReference>
<evidence type="ECO:0008006" key="3">
    <source>
        <dbReference type="Google" id="ProtNLM"/>
    </source>
</evidence>
<dbReference type="EMBL" id="JBHSSD010000040">
    <property type="protein sequence ID" value="MFC6164836.1"/>
    <property type="molecule type" value="Genomic_DNA"/>
</dbReference>
<comment type="caution">
    <text evidence="1">The sequence shown here is derived from an EMBL/GenBank/DDBJ whole genome shotgun (WGS) entry which is preliminary data.</text>
</comment>
<reference evidence="2" key="1">
    <citation type="journal article" date="2019" name="Int. J. Syst. Evol. Microbiol.">
        <title>The Global Catalogue of Microorganisms (GCM) 10K type strain sequencing project: providing services to taxonomists for standard genome sequencing and annotation.</title>
        <authorList>
            <consortium name="The Broad Institute Genomics Platform"/>
            <consortium name="The Broad Institute Genome Sequencing Center for Infectious Disease"/>
            <person name="Wu L."/>
            <person name="Ma J."/>
        </authorList>
    </citation>
    <scope>NUCLEOTIDE SEQUENCE [LARGE SCALE GENOMIC DNA]</scope>
    <source>
        <strain evidence="2">CCM 8932</strain>
    </source>
</reference>